<comment type="caution">
    <text evidence="9">The sequence shown here is derived from an EMBL/GenBank/DDBJ whole genome shotgun (WGS) entry which is preliminary data.</text>
</comment>
<dbReference type="GO" id="GO:0022857">
    <property type="term" value="F:transmembrane transporter activity"/>
    <property type="evidence" value="ECO:0007669"/>
    <property type="project" value="InterPro"/>
</dbReference>
<reference evidence="9" key="1">
    <citation type="journal article" date="2021" name="PeerJ">
        <title>Extensive microbial diversity within the chicken gut microbiome revealed by metagenomics and culture.</title>
        <authorList>
            <person name="Gilroy R."/>
            <person name="Ravi A."/>
            <person name="Getino M."/>
            <person name="Pursley I."/>
            <person name="Horton D.L."/>
            <person name="Alikhan N.F."/>
            <person name="Baker D."/>
            <person name="Gharbi K."/>
            <person name="Hall N."/>
            <person name="Watson M."/>
            <person name="Adriaenssens E.M."/>
            <person name="Foster-Nyarko E."/>
            <person name="Jarju S."/>
            <person name="Secka A."/>
            <person name="Antonio M."/>
            <person name="Oren A."/>
            <person name="Chaudhuri R.R."/>
            <person name="La Ragione R."/>
            <person name="Hildebrand F."/>
            <person name="Pallen M.J."/>
        </authorList>
    </citation>
    <scope>NUCLEOTIDE SEQUENCE</scope>
    <source>
        <strain evidence="9">CHK149-3286</strain>
    </source>
</reference>
<dbReference type="EMBL" id="DYVT01000008">
    <property type="protein sequence ID" value="HJF66824.1"/>
    <property type="molecule type" value="Genomic_DNA"/>
</dbReference>
<evidence type="ECO:0000256" key="6">
    <source>
        <dbReference type="ARBA" id="ARBA00022989"/>
    </source>
</evidence>
<dbReference type="PANTHER" id="PTHR30047">
    <property type="entry name" value="HIGH-AFFINITY CHOLINE TRANSPORT PROTEIN-RELATED"/>
    <property type="match status" value="1"/>
</dbReference>
<evidence type="ECO:0000256" key="4">
    <source>
        <dbReference type="ARBA" id="ARBA00022475"/>
    </source>
</evidence>
<evidence type="ECO:0000256" key="8">
    <source>
        <dbReference type="SAM" id="Phobius"/>
    </source>
</evidence>
<keyword evidence="7 8" id="KW-0472">Membrane</keyword>
<accession>A0A921GW51</accession>
<dbReference type="AlphaFoldDB" id="A0A921GW51"/>
<dbReference type="PANTHER" id="PTHR30047:SF7">
    <property type="entry name" value="HIGH-AFFINITY CHOLINE TRANSPORT PROTEIN"/>
    <property type="match status" value="1"/>
</dbReference>
<sequence>WGVILALFAIIMIYTGGTQSIQNLLIIAALPFSLVIIFMMWALFKSLALEKPRHTNNKLYVGDEKLLHYRKVNQEDIEENSDQQHTTK</sequence>
<feature type="transmembrane region" description="Helical" evidence="8">
    <location>
        <begin position="25"/>
        <end position="44"/>
    </location>
</feature>
<keyword evidence="3" id="KW-0813">Transport</keyword>
<dbReference type="RefSeq" id="WP_278674183.1">
    <property type="nucleotide sequence ID" value="NZ_DYVT01000008.1"/>
</dbReference>
<keyword evidence="5 8" id="KW-0812">Transmembrane</keyword>
<protein>
    <submittedName>
        <fullName evidence="9">BCCT family transporter</fullName>
    </submittedName>
</protein>
<dbReference type="Pfam" id="PF02028">
    <property type="entry name" value="BCCT"/>
    <property type="match status" value="1"/>
</dbReference>
<evidence type="ECO:0000256" key="5">
    <source>
        <dbReference type="ARBA" id="ARBA00022692"/>
    </source>
</evidence>
<keyword evidence="6 8" id="KW-1133">Transmembrane helix</keyword>
<evidence type="ECO:0000313" key="10">
    <source>
        <dbReference type="Proteomes" id="UP000706163"/>
    </source>
</evidence>
<evidence type="ECO:0000256" key="1">
    <source>
        <dbReference type="ARBA" id="ARBA00004651"/>
    </source>
</evidence>
<dbReference type="Proteomes" id="UP000706163">
    <property type="component" value="Unassembled WGS sequence"/>
</dbReference>
<dbReference type="InterPro" id="IPR000060">
    <property type="entry name" value="BCCT_transptr"/>
</dbReference>
<name>A0A921GW51_9STAP</name>
<gene>
    <name evidence="9" type="ORF">K8V85_00790</name>
</gene>
<comment type="subcellular location">
    <subcellularLocation>
        <location evidence="1">Cell membrane</location>
        <topology evidence="1">Multi-pass membrane protein</topology>
    </subcellularLocation>
</comment>
<evidence type="ECO:0000256" key="3">
    <source>
        <dbReference type="ARBA" id="ARBA00022448"/>
    </source>
</evidence>
<reference evidence="9" key="2">
    <citation type="submission" date="2021-09" db="EMBL/GenBank/DDBJ databases">
        <authorList>
            <person name="Gilroy R."/>
        </authorList>
    </citation>
    <scope>NUCLEOTIDE SEQUENCE</scope>
    <source>
        <strain evidence="9">CHK149-3286</strain>
    </source>
</reference>
<organism evidence="9 10">
    <name type="scientific">Staphylococcus kloosii</name>
    <dbReference type="NCBI Taxonomy" id="29384"/>
    <lineage>
        <taxon>Bacteria</taxon>
        <taxon>Bacillati</taxon>
        <taxon>Bacillota</taxon>
        <taxon>Bacilli</taxon>
        <taxon>Bacillales</taxon>
        <taxon>Staphylococcaceae</taxon>
        <taxon>Staphylococcus</taxon>
    </lineage>
</organism>
<evidence type="ECO:0000313" key="9">
    <source>
        <dbReference type="EMBL" id="HJF66824.1"/>
    </source>
</evidence>
<evidence type="ECO:0000256" key="2">
    <source>
        <dbReference type="ARBA" id="ARBA00005658"/>
    </source>
</evidence>
<dbReference type="GO" id="GO:0005886">
    <property type="term" value="C:plasma membrane"/>
    <property type="evidence" value="ECO:0007669"/>
    <property type="project" value="UniProtKB-SubCell"/>
</dbReference>
<proteinExistence type="inferred from homology"/>
<keyword evidence="4" id="KW-1003">Cell membrane</keyword>
<feature type="non-terminal residue" evidence="9">
    <location>
        <position position="1"/>
    </location>
</feature>
<comment type="similarity">
    <text evidence="2">Belongs to the BCCT transporter (TC 2.A.15) family.</text>
</comment>
<evidence type="ECO:0000256" key="7">
    <source>
        <dbReference type="ARBA" id="ARBA00023136"/>
    </source>
</evidence>